<dbReference type="EMBL" id="NKCZ01000114">
    <property type="protein sequence ID" value="POD82838.1"/>
    <property type="molecule type" value="Genomic_DNA"/>
</dbReference>
<organism evidence="1 2">
    <name type="scientific">Lactiplantibacillus plantarum subsp. plantarum</name>
    <dbReference type="NCBI Taxonomy" id="337330"/>
    <lineage>
        <taxon>Bacteria</taxon>
        <taxon>Bacillati</taxon>
        <taxon>Bacillota</taxon>
        <taxon>Bacilli</taxon>
        <taxon>Lactobacillales</taxon>
        <taxon>Lactobacillaceae</taxon>
        <taxon>Lactiplantibacillus</taxon>
    </lineage>
</organism>
<name>A0A2S3U422_LACPN</name>
<proteinExistence type="predicted"/>
<dbReference type="AlphaFoldDB" id="A0A2S3U422"/>
<evidence type="ECO:0000313" key="2">
    <source>
        <dbReference type="Proteomes" id="UP000236990"/>
    </source>
</evidence>
<protein>
    <submittedName>
        <fullName evidence="1">Uncharacterized protein</fullName>
    </submittedName>
</protein>
<sequence>MIGLIIIIQNVIASSFNLIAGHIADQLSAKKISMIADIVQGAACLNQFAVDQHQIPVGGTIDDHDSH</sequence>
<dbReference type="Proteomes" id="UP000236990">
    <property type="component" value="Unassembled WGS sequence"/>
</dbReference>
<evidence type="ECO:0000313" key="1">
    <source>
        <dbReference type="EMBL" id="POD82838.1"/>
    </source>
</evidence>
<reference evidence="1 2" key="1">
    <citation type="submission" date="2017-06" db="EMBL/GenBank/DDBJ databases">
        <title>Genome sequence of Lactobacillus plantarum subsp. plantarum strain SRCM101258.</title>
        <authorList>
            <person name="Cho S.H."/>
        </authorList>
    </citation>
    <scope>NUCLEOTIDE SEQUENCE [LARGE SCALE GENOMIC DNA]</scope>
    <source>
        <strain evidence="1 2">SRCM101258</strain>
    </source>
</reference>
<gene>
    <name evidence="1" type="ORF">S101258_02223</name>
</gene>
<accession>A0A2S3U422</accession>
<comment type="caution">
    <text evidence="1">The sequence shown here is derived from an EMBL/GenBank/DDBJ whole genome shotgun (WGS) entry which is preliminary data.</text>
</comment>